<keyword evidence="3" id="KW-0804">Transcription</keyword>
<dbReference type="InterPro" id="IPR036390">
    <property type="entry name" value="WH_DNA-bd_sf"/>
</dbReference>
<dbReference type="EMBL" id="CP142726">
    <property type="protein sequence ID" value="WUR02215.1"/>
    <property type="molecule type" value="Genomic_DNA"/>
</dbReference>
<dbReference type="FunFam" id="1.10.10.10:FF:000135">
    <property type="entry name" value="forkhead box protein G1"/>
    <property type="match status" value="1"/>
</dbReference>
<evidence type="ECO:0000313" key="9">
    <source>
        <dbReference type="Proteomes" id="UP001334084"/>
    </source>
</evidence>
<dbReference type="SUPFAM" id="SSF46785">
    <property type="entry name" value="Winged helix' DNA-binding domain"/>
    <property type="match status" value="1"/>
</dbReference>
<dbReference type="InterPro" id="IPR001766">
    <property type="entry name" value="Fork_head_dom"/>
</dbReference>
<proteinExistence type="predicted"/>
<evidence type="ECO:0000256" key="1">
    <source>
        <dbReference type="ARBA" id="ARBA00023015"/>
    </source>
</evidence>
<evidence type="ECO:0000256" key="6">
    <source>
        <dbReference type="SAM" id="Coils"/>
    </source>
</evidence>
<dbReference type="GO" id="GO:0000978">
    <property type="term" value="F:RNA polymerase II cis-regulatory region sequence-specific DNA binding"/>
    <property type="evidence" value="ECO:0007669"/>
    <property type="project" value="TreeGrafter"/>
</dbReference>
<dbReference type="Pfam" id="PF00250">
    <property type="entry name" value="Forkhead"/>
    <property type="match status" value="1"/>
</dbReference>
<dbReference type="SMART" id="SM00339">
    <property type="entry name" value="FH"/>
    <property type="match status" value="1"/>
</dbReference>
<evidence type="ECO:0000256" key="5">
    <source>
        <dbReference type="PROSITE-ProRule" id="PRU00089"/>
    </source>
</evidence>
<dbReference type="GeneID" id="90540018"/>
<evidence type="ECO:0000259" key="7">
    <source>
        <dbReference type="PROSITE" id="PS50039"/>
    </source>
</evidence>
<keyword evidence="9" id="KW-1185">Reference proteome</keyword>
<dbReference type="GO" id="GO:0000981">
    <property type="term" value="F:DNA-binding transcription factor activity, RNA polymerase II-specific"/>
    <property type="evidence" value="ECO:0007669"/>
    <property type="project" value="TreeGrafter"/>
</dbReference>
<dbReference type="GO" id="GO:0005634">
    <property type="term" value="C:nucleus"/>
    <property type="evidence" value="ECO:0007669"/>
    <property type="project" value="UniProtKB-SubCell"/>
</dbReference>
<dbReference type="AlphaFoldDB" id="A0AAX4J8G7"/>
<dbReference type="Proteomes" id="UP001334084">
    <property type="component" value="Chromosome 1"/>
</dbReference>
<accession>A0AAX4J8G7</accession>
<protein>
    <submittedName>
        <fullName evidence="8">Forkhead box protein</fullName>
    </submittedName>
</protein>
<comment type="subcellular location">
    <subcellularLocation>
        <location evidence="5">Nucleus</location>
    </subcellularLocation>
</comment>
<feature type="coiled-coil region" evidence="6">
    <location>
        <begin position="102"/>
        <end position="129"/>
    </location>
</feature>
<evidence type="ECO:0000256" key="3">
    <source>
        <dbReference type="ARBA" id="ARBA00023163"/>
    </source>
</evidence>
<keyword evidence="2 5" id="KW-0238">DNA-binding</keyword>
<organism evidence="8 9">
    <name type="scientific">Vairimorpha necatrix</name>
    <dbReference type="NCBI Taxonomy" id="6039"/>
    <lineage>
        <taxon>Eukaryota</taxon>
        <taxon>Fungi</taxon>
        <taxon>Fungi incertae sedis</taxon>
        <taxon>Microsporidia</taxon>
        <taxon>Nosematidae</taxon>
        <taxon>Vairimorpha</taxon>
    </lineage>
</organism>
<feature type="DNA-binding region" description="Fork-head" evidence="5">
    <location>
        <begin position="287"/>
        <end position="377"/>
    </location>
</feature>
<dbReference type="PANTHER" id="PTHR46078">
    <property type="entry name" value="FORKHEAD BOX PROTEIN J2 FAMILY MEMBER"/>
    <property type="match status" value="1"/>
</dbReference>
<keyword evidence="1" id="KW-0805">Transcription regulation</keyword>
<dbReference type="PROSITE" id="PS50039">
    <property type="entry name" value="FORK_HEAD_3"/>
    <property type="match status" value="1"/>
</dbReference>
<evidence type="ECO:0000256" key="2">
    <source>
        <dbReference type="ARBA" id="ARBA00023125"/>
    </source>
</evidence>
<reference evidence="8" key="1">
    <citation type="journal article" date="2024" name="BMC Genomics">
        <title>Functional annotation of a divergent genome using sequence and structure-based similarity.</title>
        <authorList>
            <person name="Svedberg D."/>
            <person name="Winiger R.R."/>
            <person name="Berg A."/>
            <person name="Sharma H."/>
            <person name="Tellgren-Roth C."/>
            <person name="Debrunner-Vossbrinck B.A."/>
            <person name="Vossbrinck C.R."/>
            <person name="Barandun J."/>
        </authorList>
    </citation>
    <scope>NUCLEOTIDE SEQUENCE</scope>
    <source>
        <strain evidence="8">Illinois isolate</strain>
    </source>
</reference>
<gene>
    <name evidence="8" type="ORF">VNE69_01154</name>
</gene>
<dbReference type="InterPro" id="IPR030456">
    <property type="entry name" value="TF_fork_head_CS_2"/>
</dbReference>
<evidence type="ECO:0000256" key="4">
    <source>
        <dbReference type="ARBA" id="ARBA00023242"/>
    </source>
</evidence>
<dbReference type="PANTHER" id="PTHR46078:SF2">
    <property type="entry name" value="FORK-HEAD DOMAIN-CONTAINING PROTEIN"/>
    <property type="match status" value="1"/>
</dbReference>
<dbReference type="Gene3D" id="1.10.10.10">
    <property type="entry name" value="Winged helix-like DNA-binding domain superfamily/Winged helix DNA-binding domain"/>
    <property type="match status" value="1"/>
</dbReference>
<evidence type="ECO:0000313" key="8">
    <source>
        <dbReference type="EMBL" id="WUR02215.1"/>
    </source>
</evidence>
<dbReference type="InterPro" id="IPR036388">
    <property type="entry name" value="WH-like_DNA-bd_sf"/>
</dbReference>
<dbReference type="PROSITE" id="PS00658">
    <property type="entry name" value="FORK_HEAD_2"/>
    <property type="match status" value="1"/>
</dbReference>
<keyword evidence="6" id="KW-0175">Coiled coil</keyword>
<keyword evidence="4 5" id="KW-0539">Nucleus</keyword>
<dbReference type="RefSeq" id="XP_065328360.1">
    <property type="nucleotide sequence ID" value="XM_065472288.1"/>
</dbReference>
<dbReference type="CDD" id="cd00059">
    <property type="entry name" value="FH_FOX"/>
    <property type="match status" value="1"/>
</dbReference>
<dbReference type="InterPro" id="IPR045912">
    <property type="entry name" value="FOXJ2/3-like"/>
</dbReference>
<feature type="domain" description="Fork-head" evidence="7">
    <location>
        <begin position="287"/>
        <end position="377"/>
    </location>
</feature>
<sequence length="403" mass="47726">MTKQERDDKNKYLQEHSSVANVSKYASEQNTRDISFKNNLNNEEIRRNVELDLNVPNVENISGSREGKTILNKTPEFFNRGQSQEPQNYENECNPINNNYNHNSYENKNISYENNHNSYENNHNSYENNHNSYNYDNNLSYDNSPFDNEVRFSRNKSLHNANIKQGISPGFFYQGDLYNHFSGEPEHEGYYNFQSQDIKSQPNNLFAQTFGHFNKKRSFSEADLNKSVRNSPFVNFRRTPQYPEEYYKSNTDDYYKTSRISDNCIDPRMFYKNISGGHIKNKENHSKPAFSYAQIITRALNGSKDGKLTLGEIYRWIEDNFEYYKYANPVWKNSIRHNLSLSKCFKKVPREPGTRGKGGKWQIDQEFIAQEEQRKKRKSFDSENLMNYHSYDLNPEDPRFYQL</sequence>
<name>A0AAX4J8G7_9MICR</name>
<dbReference type="PRINTS" id="PR00053">
    <property type="entry name" value="FORKHEAD"/>
</dbReference>
<dbReference type="KEGG" id="vnx:VNE69_01154"/>